<evidence type="ECO:0000313" key="2">
    <source>
        <dbReference type="Proteomes" id="UP000193804"/>
    </source>
</evidence>
<evidence type="ECO:0000313" key="1">
    <source>
        <dbReference type="EMBL" id="SMG24704.1"/>
    </source>
</evidence>
<organism evidence="1 2">
    <name type="scientific">Marivirga sericea</name>
    <dbReference type="NCBI Taxonomy" id="1028"/>
    <lineage>
        <taxon>Bacteria</taxon>
        <taxon>Pseudomonadati</taxon>
        <taxon>Bacteroidota</taxon>
        <taxon>Cytophagia</taxon>
        <taxon>Cytophagales</taxon>
        <taxon>Marivirgaceae</taxon>
        <taxon>Marivirga</taxon>
    </lineage>
</organism>
<proteinExistence type="predicted"/>
<dbReference type="EMBL" id="FXAW01000002">
    <property type="protein sequence ID" value="SMG24704.1"/>
    <property type="molecule type" value="Genomic_DNA"/>
</dbReference>
<dbReference type="RefSeq" id="WP_085516412.1">
    <property type="nucleotide sequence ID" value="NZ_FXAW01000002.1"/>
</dbReference>
<protein>
    <submittedName>
        <fullName evidence="1">HTH domain-containing protein</fullName>
    </submittedName>
</protein>
<accession>A0A1X7JA37</accession>
<reference evidence="2" key="1">
    <citation type="submission" date="2017-04" db="EMBL/GenBank/DDBJ databases">
        <authorList>
            <person name="Varghese N."/>
            <person name="Submissions S."/>
        </authorList>
    </citation>
    <scope>NUCLEOTIDE SEQUENCE [LARGE SCALE GENOMIC DNA]</scope>
    <source>
        <strain evidence="2">DSM 4125</strain>
    </source>
</reference>
<dbReference type="STRING" id="1028.SAMN05661096_01481"/>
<dbReference type="OrthoDB" id="1163801at2"/>
<gene>
    <name evidence="1" type="ORF">SAMN05661096_01481</name>
</gene>
<sequence length="110" mass="12909">MKLEYYLQKLEAIDQKIRLKATGGPEEFAESLEMSKASLYRYIDFLKDYGAPIYYDVSNKSFCYEHDINIEFSFKVEPLDQYEAQKVSGGKALNWQSNKFSQIFYSSLKK</sequence>
<name>A0A1X7JA37_9BACT</name>
<dbReference type="AlphaFoldDB" id="A0A1X7JA37"/>
<dbReference type="Proteomes" id="UP000193804">
    <property type="component" value="Unassembled WGS sequence"/>
</dbReference>
<keyword evidence="2" id="KW-1185">Reference proteome</keyword>